<dbReference type="EC" id="6.3.2.1" evidence="8"/>
<dbReference type="InterPro" id="IPR014729">
    <property type="entry name" value="Rossmann-like_a/b/a_fold"/>
</dbReference>
<dbReference type="STRING" id="649764.HMPREF0762_01704"/>
<dbReference type="PANTHER" id="PTHR21299:SF1">
    <property type="entry name" value="PANTOATE--BETA-ALANINE LIGASE"/>
    <property type="match status" value="1"/>
</dbReference>
<dbReference type="GO" id="GO:0004592">
    <property type="term" value="F:pantoate-beta-alanine ligase activity"/>
    <property type="evidence" value="ECO:0007669"/>
    <property type="project" value="UniProtKB-UniRule"/>
</dbReference>
<protein>
    <recommendedName>
        <fullName evidence="8">Pantothenate synthetase</fullName>
        <shortName evidence="8">PS</shortName>
        <ecNumber evidence="8">6.3.2.1</ecNumber>
    </recommendedName>
    <alternativeName>
        <fullName evidence="8">Pantoate--beta-alanine ligase</fullName>
    </alternativeName>
    <alternativeName>
        <fullName evidence="8">Pantoate-activating enzyme</fullName>
    </alternativeName>
</protein>
<dbReference type="SUPFAM" id="SSF52374">
    <property type="entry name" value="Nucleotidylyl transferase"/>
    <property type="match status" value="1"/>
</dbReference>
<comment type="subunit">
    <text evidence="8">Homodimer.</text>
</comment>
<evidence type="ECO:0000256" key="1">
    <source>
        <dbReference type="ARBA" id="ARBA00004990"/>
    </source>
</evidence>
<keyword evidence="10" id="KW-1185">Reference proteome</keyword>
<evidence type="ECO:0000256" key="7">
    <source>
        <dbReference type="ARBA" id="ARBA00048258"/>
    </source>
</evidence>
<sequence length="318" mass="35058">MKASWRNGARHGIIVRYARDDARGLSSAQSKEGFVMQIARTVEDAKAIARAWRRAGKTVGLVPTMGYLHEGHASLIERAHRENDRVAVSVFLNPTQFAPNEDLASYPRDFDRDVALCETIGADLVFHPEPEAMYHDPHAFVSIDLLSETMDGAARPIHFRGVCTVVSKLFNIFLPDRAYFGQKDAQQLAIVKKMAADLDFDVEVVGCPIVREADGLAKSSRNVYLSPKERAAATVLSRSVFEGQRIAHAGMAAAELEGAMKAVLAEEPLADVEYVTVVDALTMQPIEALDRDALVAMAVRIGRTRLIDNFNFDLQDFS</sequence>
<comment type="similarity">
    <text evidence="2 8">Belongs to the pantothenate synthetase family.</text>
</comment>
<evidence type="ECO:0000256" key="4">
    <source>
        <dbReference type="ARBA" id="ARBA00022655"/>
    </source>
</evidence>
<comment type="function">
    <text evidence="8">Catalyzes the condensation of pantoate with beta-alanine in an ATP-dependent reaction via a pantoyl-adenylate intermediate.</text>
</comment>
<dbReference type="GO" id="GO:0005829">
    <property type="term" value="C:cytosol"/>
    <property type="evidence" value="ECO:0007669"/>
    <property type="project" value="TreeGrafter"/>
</dbReference>
<dbReference type="NCBIfam" id="TIGR00018">
    <property type="entry name" value="panC"/>
    <property type="match status" value="1"/>
</dbReference>
<dbReference type="Gene3D" id="3.40.50.620">
    <property type="entry name" value="HUPs"/>
    <property type="match status" value="1"/>
</dbReference>
<keyword evidence="8" id="KW-0963">Cytoplasm</keyword>
<dbReference type="Gene3D" id="3.30.1300.10">
    <property type="entry name" value="Pantoate-beta-alanine ligase, C-terminal domain"/>
    <property type="match status" value="1"/>
</dbReference>
<evidence type="ECO:0000256" key="8">
    <source>
        <dbReference type="HAMAP-Rule" id="MF_00158"/>
    </source>
</evidence>
<feature type="binding site" evidence="8">
    <location>
        <position position="96"/>
    </location>
    <ligand>
        <name>(R)-pantoate</name>
        <dbReference type="ChEBI" id="CHEBI:15980"/>
    </ligand>
</feature>
<accession>D0WIN0</accession>
<feature type="binding site" evidence="8">
    <location>
        <position position="96"/>
    </location>
    <ligand>
        <name>beta-alanine</name>
        <dbReference type="ChEBI" id="CHEBI:57966"/>
    </ligand>
</feature>
<dbReference type="GO" id="GO:0015940">
    <property type="term" value="P:pantothenate biosynthetic process"/>
    <property type="evidence" value="ECO:0007669"/>
    <property type="project" value="UniProtKB-UniRule"/>
</dbReference>
<dbReference type="InterPro" id="IPR004821">
    <property type="entry name" value="Cyt_trans-like"/>
</dbReference>
<dbReference type="GO" id="GO:0005524">
    <property type="term" value="F:ATP binding"/>
    <property type="evidence" value="ECO:0007669"/>
    <property type="project" value="UniProtKB-KW"/>
</dbReference>
<dbReference type="HOGENOM" id="CLU_047148_0_0_11"/>
<evidence type="ECO:0000313" key="10">
    <source>
        <dbReference type="Proteomes" id="UP000006001"/>
    </source>
</evidence>
<evidence type="ECO:0000256" key="2">
    <source>
        <dbReference type="ARBA" id="ARBA00009256"/>
    </source>
</evidence>
<comment type="miscellaneous">
    <text evidence="8">The reaction proceeds by a bi uni uni bi ping pong mechanism.</text>
</comment>
<evidence type="ECO:0000256" key="6">
    <source>
        <dbReference type="ARBA" id="ARBA00022840"/>
    </source>
</evidence>
<dbReference type="PANTHER" id="PTHR21299">
    <property type="entry name" value="CYTIDYLATE KINASE/PANTOATE-BETA-ALANINE LIGASE"/>
    <property type="match status" value="1"/>
</dbReference>
<organism evidence="9 10">
    <name type="scientific">Slackia exigua (strain ATCC 700122 / DSM 15923 / CIP 105133 / JCM 11022 / KCTC 5966 / S-7)</name>
    <dbReference type="NCBI Taxonomy" id="649764"/>
    <lineage>
        <taxon>Bacteria</taxon>
        <taxon>Bacillati</taxon>
        <taxon>Actinomycetota</taxon>
        <taxon>Coriobacteriia</taxon>
        <taxon>Eggerthellales</taxon>
        <taxon>Eggerthellaceae</taxon>
        <taxon>Slackia</taxon>
    </lineage>
</organism>
<dbReference type="InterPro" id="IPR042176">
    <property type="entry name" value="Pantoate_ligase_C"/>
</dbReference>
<dbReference type="Proteomes" id="UP000006001">
    <property type="component" value="Unassembled WGS sequence"/>
</dbReference>
<evidence type="ECO:0000313" key="9">
    <source>
        <dbReference type="EMBL" id="EEZ60628.1"/>
    </source>
</evidence>
<name>D0WIN0_SLAES</name>
<keyword evidence="4 8" id="KW-0566">Pantothenate biosynthesis</keyword>
<proteinExistence type="inferred from homology"/>
<keyword evidence="3 8" id="KW-0436">Ligase</keyword>
<dbReference type="eggNOG" id="COG0414">
    <property type="taxonomic scope" value="Bacteria"/>
</dbReference>
<dbReference type="Pfam" id="PF02569">
    <property type="entry name" value="Pantoate_ligase"/>
    <property type="match status" value="1"/>
</dbReference>
<evidence type="ECO:0000256" key="3">
    <source>
        <dbReference type="ARBA" id="ARBA00022598"/>
    </source>
</evidence>
<comment type="catalytic activity">
    <reaction evidence="7 8">
        <text>(R)-pantoate + beta-alanine + ATP = (R)-pantothenate + AMP + diphosphate + H(+)</text>
        <dbReference type="Rhea" id="RHEA:10912"/>
        <dbReference type="ChEBI" id="CHEBI:15378"/>
        <dbReference type="ChEBI" id="CHEBI:15980"/>
        <dbReference type="ChEBI" id="CHEBI:29032"/>
        <dbReference type="ChEBI" id="CHEBI:30616"/>
        <dbReference type="ChEBI" id="CHEBI:33019"/>
        <dbReference type="ChEBI" id="CHEBI:57966"/>
        <dbReference type="ChEBI" id="CHEBI:456215"/>
        <dbReference type="EC" id="6.3.2.1"/>
    </reaction>
</comment>
<evidence type="ECO:0000256" key="5">
    <source>
        <dbReference type="ARBA" id="ARBA00022741"/>
    </source>
</evidence>
<comment type="subcellular location">
    <subcellularLocation>
        <location evidence="8">Cytoplasm</location>
    </subcellularLocation>
</comment>
<dbReference type="AlphaFoldDB" id="D0WIN0"/>
<feature type="binding site" evidence="8">
    <location>
        <begin position="65"/>
        <end position="72"/>
    </location>
    <ligand>
        <name>ATP</name>
        <dbReference type="ChEBI" id="CHEBI:30616"/>
    </ligand>
</feature>
<keyword evidence="5 8" id="KW-0547">Nucleotide-binding</keyword>
<dbReference type="UniPathway" id="UPA00028">
    <property type="reaction ID" value="UER00005"/>
</dbReference>
<dbReference type="FunFam" id="3.40.50.620:FF:000013">
    <property type="entry name" value="Pantothenate synthetase"/>
    <property type="match status" value="1"/>
</dbReference>
<dbReference type="EMBL" id="ACUX02000017">
    <property type="protein sequence ID" value="EEZ60628.1"/>
    <property type="molecule type" value="Genomic_DNA"/>
</dbReference>
<dbReference type="InterPro" id="IPR003721">
    <property type="entry name" value="Pantoate_ligase"/>
</dbReference>
<feature type="active site" description="Proton donor" evidence="8">
    <location>
        <position position="72"/>
    </location>
</feature>
<feature type="binding site" evidence="8">
    <location>
        <position position="187"/>
    </location>
    <ligand>
        <name>(R)-pantoate</name>
        <dbReference type="ChEBI" id="CHEBI:15980"/>
    </ligand>
</feature>
<comment type="pathway">
    <text evidence="1 8">Cofactor biosynthesis; (R)-pantothenate biosynthesis; (R)-pantothenate from (R)-pantoate and beta-alanine: step 1/1.</text>
</comment>
<feature type="binding site" evidence="8">
    <location>
        <begin position="181"/>
        <end position="184"/>
    </location>
    <ligand>
        <name>ATP</name>
        <dbReference type="ChEBI" id="CHEBI:30616"/>
    </ligand>
</feature>
<feature type="binding site" evidence="8">
    <location>
        <position position="210"/>
    </location>
    <ligand>
        <name>ATP</name>
        <dbReference type="ChEBI" id="CHEBI:30616"/>
    </ligand>
</feature>
<feature type="binding site" evidence="8">
    <location>
        <begin position="218"/>
        <end position="221"/>
    </location>
    <ligand>
        <name>ATP</name>
        <dbReference type="ChEBI" id="CHEBI:30616"/>
    </ligand>
</feature>
<keyword evidence="6 8" id="KW-0067">ATP-binding</keyword>
<dbReference type="HAMAP" id="MF_00158">
    <property type="entry name" value="PanC"/>
    <property type="match status" value="1"/>
</dbReference>
<reference evidence="9" key="1">
    <citation type="submission" date="2009-10" db="EMBL/GenBank/DDBJ databases">
        <authorList>
            <person name="Weinstock G."/>
            <person name="Sodergren E."/>
            <person name="Clifton S."/>
            <person name="Fulton L."/>
            <person name="Fulton B."/>
            <person name="Courtney L."/>
            <person name="Fronick C."/>
            <person name="Harrison M."/>
            <person name="Strong C."/>
            <person name="Farmer C."/>
            <person name="Delahaunty K."/>
            <person name="Markovic C."/>
            <person name="Hall O."/>
            <person name="Minx P."/>
            <person name="Tomlinson C."/>
            <person name="Mitreva M."/>
            <person name="Nelson J."/>
            <person name="Hou S."/>
            <person name="Wollam A."/>
            <person name="Pepin K.H."/>
            <person name="Johnson M."/>
            <person name="Bhonagiri V."/>
            <person name="Nash W.E."/>
            <person name="Warren W."/>
            <person name="Chinwalla A."/>
            <person name="Mardis E.R."/>
            <person name="Wilson R.K."/>
        </authorList>
    </citation>
    <scope>NUCLEOTIDE SEQUENCE [LARGE SCALE GENOMIC DNA]</scope>
    <source>
        <strain evidence="9">ATCC 700122</strain>
    </source>
</reference>
<dbReference type="NCBIfam" id="TIGR00125">
    <property type="entry name" value="cyt_tran_rel"/>
    <property type="match status" value="1"/>
</dbReference>
<dbReference type="CDD" id="cd00560">
    <property type="entry name" value="PanC"/>
    <property type="match status" value="1"/>
</dbReference>
<gene>
    <name evidence="8 9" type="primary">panC</name>
    <name evidence="9" type="ORF">HMPREF0762_01704</name>
</gene>
<comment type="caution">
    <text evidence="9">The sequence shown here is derived from an EMBL/GenBank/DDBJ whole genome shotgun (WGS) entry which is preliminary data.</text>
</comment>